<keyword evidence="3" id="KW-1185">Reference proteome</keyword>
<reference evidence="2 3" key="1">
    <citation type="submission" date="2019-09" db="EMBL/GenBank/DDBJ databases">
        <authorList>
            <person name="Ou C."/>
        </authorList>
    </citation>
    <scope>NUCLEOTIDE SEQUENCE [LARGE SCALE GENOMIC DNA]</scope>
    <source>
        <strain evidence="2">S2</strain>
        <tissue evidence="2">Leaf</tissue>
    </source>
</reference>
<reference evidence="2 3" key="3">
    <citation type="submission" date="2019-11" db="EMBL/GenBank/DDBJ databases">
        <title>A de novo genome assembly of a pear dwarfing rootstock.</title>
        <authorList>
            <person name="Wang F."/>
            <person name="Wang J."/>
            <person name="Li S."/>
            <person name="Zhang Y."/>
            <person name="Fang M."/>
            <person name="Ma L."/>
            <person name="Zhao Y."/>
            <person name="Jiang S."/>
        </authorList>
    </citation>
    <scope>NUCLEOTIDE SEQUENCE [LARGE SCALE GENOMIC DNA]</scope>
    <source>
        <strain evidence="2">S2</strain>
        <tissue evidence="2">Leaf</tissue>
    </source>
</reference>
<dbReference type="Proteomes" id="UP000327157">
    <property type="component" value="Chromosome 4"/>
</dbReference>
<reference evidence="3" key="2">
    <citation type="submission" date="2019-10" db="EMBL/GenBank/DDBJ databases">
        <title>A de novo genome assembly of a pear dwarfing rootstock.</title>
        <authorList>
            <person name="Wang F."/>
            <person name="Wang J."/>
            <person name="Li S."/>
            <person name="Zhang Y."/>
            <person name="Fang M."/>
            <person name="Ma L."/>
            <person name="Zhao Y."/>
            <person name="Jiang S."/>
        </authorList>
    </citation>
    <scope>NUCLEOTIDE SEQUENCE [LARGE SCALE GENOMIC DNA]</scope>
</reference>
<organism evidence="2 3">
    <name type="scientific">Pyrus ussuriensis x Pyrus communis</name>
    <dbReference type="NCBI Taxonomy" id="2448454"/>
    <lineage>
        <taxon>Eukaryota</taxon>
        <taxon>Viridiplantae</taxon>
        <taxon>Streptophyta</taxon>
        <taxon>Embryophyta</taxon>
        <taxon>Tracheophyta</taxon>
        <taxon>Spermatophyta</taxon>
        <taxon>Magnoliopsida</taxon>
        <taxon>eudicotyledons</taxon>
        <taxon>Gunneridae</taxon>
        <taxon>Pentapetalae</taxon>
        <taxon>rosids</taxon>
        <taxon>fabids</taxon>
        <taxon>Rosales</taxon>
        <taxon>Rosaceae</taxon>
        <taxon>Amygdaloideae</taxon>
        <taxon>Maleae</taxon>
        <taxon>Pyrus</taxon>
    </lineage>
</organism>
<dbReference type="EMBL" id="SMOL01000231">
    <property type="protein sequence ID" value="KAB2623231.1"/>
    <property type="molecule type" value="Genomic_DNA"/>
</dbReference>
<gene>
    <name evidence="2" type="ORF">D8674_025413</name>
</gene>
<sequence length="252" mass="27447">MVPEMSKRGTLPNARLGLRKGLDSRCAESAGFSVCGKCALYDAMDGHTPRGVKRGTLPDALDVHVFQIPESGAPPVALDGHASRCAKMGTIPDARKRGTLPRCETLARFSRRMKLACFLMRENVALFEARKQALFLMCEKVARFLMRKKGTLPDTLEGALLEVLNGHASQGATLHEEGHASRGTVWGALLEVWKEAHSKMRCGGPLPDAQNGHVFRDVKRVRYPMRGNGHASRGAESGTLPDARGGAHFSRH</sequence>
<evidence type="ECO:0000313" key="2">
    <source>
        <dbReference type="EMBL" id="KAB2623231.1"/>
    </source>
</evidence>
<protein>
    <submittedName>
        <fullName evidence="2">Uncharacterized protein</fullName>
    </submittedName>
</protein>
<evidence type="ECO:0000313" key="3">
    <source>
        <dbReference type="Proteomes" id="UP000327157"/>
    </source>
</evidence>
<proteinExistence type="predicted"/>
<name>A0A5N5HAM2_9ROSA</name>
<evidence type="ECO:0000256" key="1">
    <source>
        <dbReference type="SAM" id="MobiDB-lite"/>
    </source>
</evidence>
<comment type="caution">
    <text evidence="2">The sequence shown here is derived from an EMBL/GenBank/DDBJ whole genome shotgun (WGS) entry which is preliminary data.</text>
</comment>
<dbReference type="AlphaFoldDB" id="A0A5N5HAM2"/>
<feature type="region of interest" description="Disordered" evidence="1">
    <location>
        <begin position="225"/>
        <end position="252"/>
    </location>
</feature>
<accession>A0A5N5HAM2</accession>